<evidence type="ECO:0000259" key="4">
    <source>
        <dbReference type="PROSITE" id="PS50961"/>
    </source>
</evidence>
<organism evidence="6 7">
    <name type="scientific">Smittium culicis</name>
    <dbReference type="NCBI Taxonomy" id="133412"/>
    <lineage>
        <taxon>Eukaryota</taxon>
        <taxon>Fungi</taxon>
        <taxon>Fungi incertae sedis</taxon>
        <taxon>Zoopagomycota</taxon>
        <taxon>Kickxellomycotina</taxon>
        <taxon>Harpellomycetes</taxon>
        <taxon>Harpellales</taxon>
        <taxon>Legeriomycetaceae</taxon>
        <taxon>Smittium</taxon>
    </lineage>
</organism>
<evidence type="ECO:0000313" key="5">
    <source>
        <dbReference type="EMBL" id="OMJ14866.1"/>
    </source>
</evidence>
<dbReference type="SUPFAM" id="SSF46785">
    <property type="entry name" value="Winged helix' DNA-binding domain"/>
    <property type="match status" value="1"/>
</dbReference>
<dbReference type="InterPro" id="IPR036390">
    <property type="entry name" value="WH_DNA-bd_sf"/>
</dbReference>
<dbReference type="EMBL" id="LSSM01002025">
    <property type="protein sequence ID" value="OMJ23439.1"/>
    <property type="molecule type" value="Genomic_DNA"/>
</dbReference>
<dbReference type="PRINTS" id="PR00302">
    <property type="entry name" value="LUPUSLA"/>
</dbReference>
<dbReference type="PROSITE" id="PS50961">
    <property type="entry name" value="HTH_LA"/>
    <property type="match status" value="1"/>
</dbReference>
<sequence length="429" mass="49051">MSTSTETKIYEQVVHYFSDANLNWDSFMVGKLEQDDGWVELKVLVTFNKLKEALVAYATEKGVEGENNEKKLISILSEIVEKESALVPEDKMRLELLKPIEEGSELGVKVKRSTKYVKSDEWFEKTLHLSFSNREAAKASSVNDEIKNLMMEYGKVTLIRPRKYFNKKAKSRSERFVPKGKFLVEFETISDCEKAVESTSNSGKGIKINGSSVQVEKLCDYLAKKVQQGDFISEDLRKPGEKYKSFKETVDKKRNNRDSNKKQKKDEQKESNEKSKETDNSIDVDESSNTDNKRSLEDDVSSFEQHVQGCLLGFKTDKPIEKFATIKKAFNEFERVQFVEINSDNVGGIIRFKEPVAVKVCDSVITANPETKAIDIEGVSTQVFELSEEQVKEFSHRYSNDSKKKDRNGNSGNRFNGKSFGNNKRQRKF</sequence>
<dbReference type="Pfam" id="PF05383">
    <property type="entry name" value="La"/>
    <property type="match status" value="1"/>
</dbReference>
<dbReference type="InterPro" id="IPR006630">
    <property type="entry name" value="La_HTH"/>
</dbReference>
<dbReference type="GO" id="GO:0005634">
    <property type="term" value="C:nucleus"/>
    <property type="evidence" value="ECO:0007669"/>
    <property type="project" value="InterPro"/>
</dbReference>
<gene>
    <name evidence="6" type="ORF">AYI69_g4987</name>
    <name evidence="5" type="ORF">AYI69_g8410</name>
</gene>
<dbReference type="InterPro" id="IPR036388">
    <property type="entry name" value="WH-like_DNA-bd_sf"/>
</dbReference>
<keyword evidence="7" id="KW-1185">Reference proteome</keyword>
<dbReference type="SMART" id="SM00715">
    <property type="entry name" value="LA"/>
    <property type="match status" value="1"/>
</dbReference>
<dbReference type="GO" id="GO:0006396">
    <property type="term" value="P:RNA processing"/>
    <property type="evidence" value="ECO:0007669"/>
    <property type="project" value="InterPro"/>
</dbReference>
<feature type="domain" description="HTH La-type RNA-binding" evidence="4">
    <location>
        <begin position="1"/>
        <end position="104"/>
    </location>
</feature>
<dbReference type="Proteomes" id="UP000187429">
    <property type="component" value="Unassembled WGS sequence"/>
</dbReference>
<dbReference type="OrthoDB" id="439993at2759"/>
<feature type="region of interest" description="Disordered" evidence="3">
    <location>
        <begin position="243"/>
        <end position="299"/>
    </location>
</feature>
<feature type="region of interest" description="Disordered" evidence="3">
    <location>
        <begin position="395"/>
        <end position="429"/>
    </location>
</feature>
<dbReference type="InterPro" id="IPR014886">
    <property type="entry name" value="La_xRRM"/>
</dbReference>
<protein>
    <submittedName>
        <fullName evidence="6">La protein-like protein</fullName>
    </submittedName>
</protein>
<accession>A0A1R1Y949</accession>
<evidence type="ECO:0000256" key="1">
    <source>
        <dbReference type="ARBA" id="ARBA00022884"/>
    </source>
</evidence>
<dbReference type="EMBL" id="LSSM01004454">
    <property type="protein sequence ID" value="OMJ14866.1"/>
    <property type="molecule type" value="Genomic_DNA"/>
</dbReference>
<feature type="compositionally biased region" description="Basic and acidic residues" evidence="3">
    <location>
        <begin position="243"/>
        <end position="279"/>
    </location>
</feature>
<dbReference type="GO" id="GO:1990904">
    <property type="term" value="C:ribonucleoprotein complex"/>
    <property type="evidence" value="ECO:0007669"/>
    <property type="project" value="InterPro"/>
</dbReference>
<comment type="caution">
    <text evidence="6">The sequence shown here is derived from an EMBL/GenBank/DDBJ whole genome shotgun (WGS) entry which is preliminary data.</text>
</comment>
<dbReference type="GO" id="GO:0003723">
    <property type="term" value="F:RNA binding"/>
    <property type="evidence" value="ECO:0007669"/>
    <property type="project" value="UniProtKB-UniRule"/>
</dbReference>
<dbReference type="InterPro" id="IPR012677">
    <property type="entry name" value="Nucleotide-bd_a/b_plait_sf"/>
</dbReference>
<dbReference type="AlphaFoldDB" id="A0A1R1Y949"/>
<dbReference type="Gene3D" id="1.10.10.10">
    <property type="entry name" value="Winged helix-like DNA-binding domain superfamily/Winged helix DNA-binding domain"/>
    <property type="match status" value="1"/>
</dbReference>
<reference evidence="6" key="2">
    <citation type="submission" date="2017-01" db="EMBL/GenBank/DDBJ databases">
        <authorList>
            <person name="Mah S.A."/>
            <person name="Swanson W.J."/>
            <person name="Moy G.W."/>
            <person name="Vacquier V.D."/>
        </authorList>
    </citation>
    <scope>NUCLEOTIDE SEQUENCE [LARGE SCALE GENOMIC DNA]</scope>
    <source>
        <strain evidence="6">ID-206-W2</strain>
    </source>
</reference>
<evidence type="ECO:0000313" key="6">
    <source>
        <dbReference type="EMBL" id="OMJ23439.1"/>
    </source>
</evidence>
<dbReference type="InterPro" id="IPR002344">
    <property type="entry name" value="Lupus_La"/>
</dbReference>
<name>A0A1R1Y949_9FUNG</name>
<dbReference type="Pfam" id="PF08777">
    <property type="entry name" value="RRM_3"/>
    <property type="match status" value="1"/>
</dbReference>
<proteinExistence type="predicted"/>
<feature type="compositionally biased region" description="Polar residues" evidence="3">
    <location>
        <begin position="409"/>
        <end position="423"/>
    </location>
</feature>
<feature type="compositionally biased region" description="Basic and acidic residues" evidence="3">
    <location>
        <begin position="395"/>
        <end position="408"/>
    </location>
</feature>
<reference evidence="7" key="1">
    <citation type="submission" date="2017-01" db="EMBL/GenBank/DDBJ databases">
        <authorList>
            <person name="Wang Y."/>
            <person name="White M."/>
            <person name="Kvist S."/>
            <person name="Moncalvo J.-M."/>
        </authorList>
    </citation>
    <scope>NUCLEOTIDE SEQUENCE [LARGE SCALE GENOMIC DNA]</scope>
    <source>
        <strain evidence="7">ID-206-W2</strain>
    </source>
</reference>
<dbReference type="Gene3D" id="3.30.70.330">
    <property type="match status" value="2"/>
</dbReference>
<evidence type="ECO:0000256" key="2">
    <source>
        <dbReference type="PROSITE-ProRule" id="PRU00332"/>
    </source>
</evidence>
<keyword evidence="1 2" id="KW-0694">RNA-binding</keyword>
<evidence type="ECO:0000313" key="7">
    <source>
        <dbReference type="Proteomes" id="UP000187429"/>
    </source>
</evidence>
<evidence type="ECO:0000256" key="3">
    <source>
        <dbReference type="SAM" id="MobiDB-lite"/>
    </source>
</evidence>